<reference evidence="3" key="1">
    <citation type="submission" date="2016-07" db="EMBL/GenBank/DDBJ databases">
        <authorList>
            <person name="Bretaudeau A."/>
        </authorList>
    </citation>
    <scope>NUCLEOTIDE SEQUENCE</scope>
    <source>
        <strain evidence="3">Rice</strain>
        <tissue evidence="3">Whole body</tissue>
    </source>
</reference>
<dbReference type="AlphaFoldDB" id="A0A2H1VM21"/>
<feature type="region of interest" description="Disordered" evidence="1">
    <location>
        <begin position="316"/>
        <end position="337"/>
    </location>
</feature>
<feature type="compositionally biased region" description="Basic and acidic residues" evidence="1">
    <location>
        <begin position="327"/>
        <end position="337"/>
    </location>
</feature>
<keyword evidence="2" id="KW-0732">Signal</keyword>
<proteinExistence type="predicted"/>
<sequence>MLRLLYLLSLVICIELSFCYNYLDDAAERHGHRVGRYARRDRVRRAKRPKERKSLIRHEYDYDRSPVEFDVASFIQPDDELVEEDGIPMRQRSNKRRTSKNYEYGSLMGLNVDDKKRERSSDYMNMNDAPPELNFNPQLFKDTNSLSLNQKQLNYNGLDDLRGEKFGHEKFRNIYKDELLMDQNIVHSHEKKCTLKNIKFPFFSHNKSEPLKPKKNKKRKLFCFNCPKKGSKYPDETKMGDEIKMGDDVFGHYKIKRSFEDRLCPVCKKKFMVSLQQNERRKKASRRMLHNSRQYYQNISPVAKSKENKKMFRRHNVGYTHGTPDTTRSKREDARDRQLKELEEVQRKIDNVEINIPNFEKPAEKSPYK</sequence>
<accession>A0A2H1VM21</accession>
<organism evidence="3">
    <name type="scientific">Spodoptera frugiperda</name>
    <name type="common">Fall armyworm</name>
    <dbReference type="NCBI Taxonomy" id="7108"/>
    <lineage>
        <taxon>Eukaryota</taxon>
        <taxon>Metazoa</taxon>
        <taxon>Ecdysozoa</taxon>
        <taxon>Arthropoda</taxon>
        <taxon>Hexapoda</taxon>
        <taxon>Insecta</taxon>
        <taxon>Pterygota</taxon>
        <taxon>Neoptera</taxon>
        <taxon>Endopterygota</taxon>
        <taxon>Lepidoptera</taxon>
        <taxon>Glossata</taxon>
        <taxon>Ditrysia</taxon>
        <taxon>Noctuoidea</taxon>
        <taxon>Noctuidae</taxon>
        <taxon>Amphipyrinae</taxon>
        <taxon>Spodoptera</taxon>
    </lineage>
</organism>
<feature type="chain" id="PRO_5044573755" evidence="2">
    <location>
        <begin position="20"/>
        <end position="369"/>
    </location>
</feature>
<evidence type="ECO:0000256" key="2">
    <source>
        <dbReference type="SAM" id="SignalP"/>
    </source>
</evidence>
<evidence type="ECO:0000313" key="4">
    <source>
        <dbReference type="Proteomes" id="UP000829999"/>
    </source>
</evidence>
<keyword evidence="4" id="KW-1185">Reference proteome</keyword>
<reference evidence="5" key="2">
    <citation type="submission" date="2025-04" db="UniProtKB">
        <authorList>
            <consortium name="RefSeq"/>
        </authorList>
    </citation>
    <scope>IDENTIFICATION</scope>
    <source>
        <tissue evidence="5">Whole larval tissue</tissue>
    </source>
</reference>
<name>A0A2H1VM21_SPOFR</name>
<evidence type="ECO:0000313" key="5">
    <source>
        <dbReference type="RefSeq" id="XP_035437578.2"/>
    </source>
</evidence>
<gene>
    <name evidence="5" type="primary">LOC118267611</name>
    <name evidence="3" type="ORF">SFRICE_004278</name>
</gene>
<feature type="signal peptide" evidence="2">
    <location>
        <begin position="1"/>
        <end position="19"/>
    </location>
</feature>
<evidence type="ECO:0000313" key="3">
    <source>
        <dbReference type="EMBL" id="SOQ41885.1"/>
    </source>
</evidence>
<protein>
    <submittedName>
        <fullName evidence="3">SFRICE_004278</fullName>
    </submittedName>
    <submittedName>
        <fullName evidence="5">Uncharacterized protein LOC118267611 isoform X1</fullName>
    </submittedName>
</protein>
<dbReference type="EMBL" id="ODYU01003306">
    <property type="protein sequence ID" value="SOQ41885.1"/>
    <property type="molecule type" value="Genomic_DNA"/>
</dbReference>
<dbReference type="GeneID" id="118267611"/>
<evidence type="ECO:0000256" key="1">
    <source>
        <dbReference type="SAM" id="MobiDB-lite"/>
    </source>
</evidence>
<dbReference type="Proteomes" id="UP000829999">
    <property type="component" value="Chromosome 6"/>
</dbReference>
<dbReference type="OrthoDB" id="7416127at2759"/>
<dbReference type="RefSeq" id="XP_035437578.2">
    <property type="nucleotide sequence ID" value="XM_035581685.2"/>
</dbReference>